<name>A0ACB8SFY6_9AGAM</name>
<accession>A0ACB8SFY6</accession>
<dbReference type="EMBL" id="MU277292">
    <property type="protein sequence ID" value="KAI0055444.1"/>
    <property type="molecule type" value="Genomic_DNA"/>
</dbReference>
<evidence type="ECO:0000313" key="2">
    <source>
        <dbReference type="Proteomes" id="UP000814140"/>
    </source>
</evidence>
<dbReference type="Proteomes" id="UP000814140">
    <property type="component" value="Unassembled WGS sequence"/>
</dbReference>
<evidence type="ECO:0000313" key="1">
    <source>
        <dbReference type="EMBL" id="KAI0055444.1"/>
    </source>
</evidence>
<organism evidence="1 2">
    <name type="scientific">Artomyces pyxidatus</name>
    <dbReference type="NCBI Taxonomy" id="48021"/>
    <lineage>
        <taxon>Eukaryota</taxon>
        <taxon>Fungi</taxon>
        <taxon>Dikarya</taxon>
        <taxon>Basidiomycota</taxon>
        <taxon>Agaricomycotina</taxon>
        <taxon>Agaricomycetes</taxon>
        <taxon>Russulales</taxon>
        <taxon>Auriscalpiaceae</taxon>
        <taxon>Artomyces</taxon>
    </lineage>
</organism>
<gene>
    <name evidence="1" type="ORF">BV25DRAFT_1921833</name>
</gene>
<keyword evidence="2" id="KW-1185">Reference proteome</keyword>
<sequence>MPNRFGAIAPSPNASDTGQNHRRNSSVLGTRTRDSEDLGPDSRPASRARVTTTPPPSPAVMNDINATPRHQRQGVTAPTPRRAQDTFDFNFPNNARQRDLRLIETLRRGLDETTIADWFELVEHVIEAVYDGAVNILSRTSGDPGPREVIADVSDRAVQLLNNLAFRGVHPSIRVHNSQPAHSQSSLDQRLTLLESSVASLGESISARIDSLVHGLPHTPTTTRPTQTTRAATAGGASTQGPQGRSFAAAAAAAPTKNPVRPSTPKKVGPQYIQFVARFRGNPIPRDKRPSNYFIQTAINSRLRNTPSAKNALLMGVDWNDNGNCILFFSPSTDIDAILSLRHVLAPLIAPDREIVISHNTRWSTAVLGNVLVRDYDGGVHDSETILAALKTNPFFAQARITQDPRWLRPLEEISSSRSSVVVAFEDPDGSQLKALTKQRIFAFGDQLRVTHIWKPL</sequence>
<proteinExistence type="predicted"/>
<reference evidence="1" key="2">
    <citation type="journal article" date="2022" name="New Phytol.">
        <title>Evolutionary transition to the ectomycorrhizal habit in the genomes of a hyperdiverse lineage of mushroom-forming fungi.</title>
        <authorList>
            <person name="Looney B."/>
            <person name="Miyauchi S."/>
            <person name="Morin E."/>
            <person name="Drula E."/>
            <person name="Courty P.E."/>
            <person name="Kohler A."/>
            <person name="Kuo A."/>
            <person name="LaButti K."/>
            <person name="Pangilinan J."/>
            <person name="Lipzen A."/>
            <person name="Riley R."/>
            <person name="Andreopoulos W."/>
            <person name="He G."/>
            <person name="Johnson J."/>
            <person name="Nolan M."/>
            <person name="Tritt A."/>
            <person name="Barry K.W."/>
            <person name="Grigoriev I.V."/>
            <person name="Nagy L.G."/>
            <person name="Hibbett D."/>
            <person name="Henrissat B."/>
            <person name="Matheny P.B."/>
            <person name="Labbe J."/>
            <person name="Martin F.M."/>
        </authorList>
    </citation>
    <scope>NUCLEOTIDE SEQUENCE</scope>
    <source>
        <strain evidence="1">HHB10654</strain>
    </source>
</reference>
<reference evidence="1" key="1">
    <citation type="submission" date="2021-03" db="EMBL/GenBank/DDBJ databases">
        <authorList>
            <consortium name="DOE Joint Genome Institute"/>
            <person name="Ahrendt S."/>
            <person name="Looney B.P."/>
            <person name="Miyauchi S."/>
            <person name="Morin E."/>
            <person name="Drula E."/>
            <person name="Courty P.E."/>
            <person name="Chicoki N."/>
            <person name="Fauchery L."/>
            <person name="Kohler A."/>
            <person name="Kuo A."/>
            <person name="Labutti K."/>
            <person name="Pangilinan J."/>
            <person name="Lipzen A."/>
            <person name="Riley R."/>
            <person name="Andreopoulos W."/>
            <person name="He G."/>
            <person name="Johnson J."/>
            <person name="Barry K.W."/>
            <person name="Grigoriev I.V."/>
            <person name="Nagy L."/>
            <person name="Hibbett D."/>
            <person name="Henrissat B."/>
            <person name="Matheny P.B."/>
            <person name="Labbe J."/>
            <person name="Martin F."/>
        </authorList>
    </citation>
    <scope>NUCLEOTIDE SEQUENCE</scope>
    <source>
        <strain evidence="1">HHB10654</strain>
    </source>
</reference>
<feature type="non-terminal residue" evidence="1">
    <location>
        <position position="457"/>
    </location>
</feature>
<comment type="caution">
    <text evidence="1">The sequence shown here is derived from an EMBL/GenBank/DDBJ whole genome shotgun (WGS) entry which is preliminary data.</text>
</comment>
<protein>
    <submittedName>
        <fullName evidence="1">Uncharacterized protein</fullName>
    </submittedName>
</protein>